<protein>
    <recommendedName>
        <fullName evidence="3">Agenet domain-containing protein</fullName>
    </recommendedName>
</protein>
<sequence>MRGGTRTRQKQQQQQEYLTEGSTVEVTSDEEGFEGVWFDGTILNYSLNKKKVLVEYRSILADDNGSKPLRELVHVSFVRPVPPLEIVECFGLHDVVDASYKDGWWTGVITKVLDDSRYQVTFNNPPDVLEFCVSDLRLHKQWVNGNWVLPGKQGSAISCLWVLWVQIIVSCMYISAE</sequence>
<dbReference type="Gramene" id="Solyc01g079230.3.1">
    <property type="protein sequence ID" value="Solyc01g079230.3.1"/>
    <property type="gene ID" value="Solyc01g079230.3"/>
</dbReference>
<evidence type="ECO:0000256" key="1">
    <source>
        <dbReference type="SAM" id="MobiDB-lite"/>
    </source>
</evidence>
<dbReference type="InParanoid" id="A0A3Q7EH91"/>
<evidence type="ECO:0000313" key="5">
    <source>
        <dbReference type="Proteomes" id="UP000004994"/>
    </source>
</evidence>
<dbReference type="PANTHER" id="PTHR31917">
    <property type="entry name" value="AGENET DOMAIN-CONTAINING PROTEIN-RELATED"/>
    <property type="match status" value="1"/>
</dbReference>
<dbReference type="AlphaFoldDB" id="A0A3Q7EH91"/>
<dbReference type="InterPro" id="IPR008395">
    <property type="entry name" value="Agenet-like_dom"/>
</dbReference>
<organism evidence="4">
    <name type="scientific">Solanum lycopersicum</name>
    <name type="common">Tomato</name>
    <name type="synonym">Lycopersicon esculentum</name>
    <dbReference type="NCBI Taxonomy" id="4081"/>
    <lineage>
        <taxon>Eukaryota</taxon>
        <taxon>Viridiplantae</taxon>
        <taxon>Streptophyta</taxon>
        <taxon>Embryophyta</taxon>
        <taxon>Tracheophyta</taxon>
        <taxon>Spermatophyta</taxon>
        <taxon>Magnoliopsida</taxon>
        <taxon>eudicotyledons</taxon>
        <taxon>Gunneridae</taxon>
        <taxon>Pentapetalae</taxon>
        <taxon>asterids</taxon>
        <taxon>lamiids</taxon>
        <taxon>Solanales</taxon>
        <taxon>Solanaceae</taxon>
        <taxon>Solanoideae</taxon>
        <taxon>Solaneae</taxon>
        <taxon>Solanum</taxon>
        <taxon>Solanum subgen. Lycopersicon</taxon>
    </lineage>
</organism>
<keyword evidence="5" id="KW-1185">Reference proteome</keyword>
<dbReference type="InterPro" id="IPR014002">
    <property type="entry name" value="Agenet_dom_plant"/>
</dbReference>
<accession>A0A3Q7EH91</accession>
<keyword evidence="2" id="KW-1133">Transmembrane helix</keyword>
<proteinExistence type="predicted"/>
<dbReference type="Pfam" id="PF05641">
    <property type="entry name" value="Agenet"/>
    <property type="match status" value="2"/>
</dbReference>
<evidence type="ECO:0000313" key="4">
    <source>
        <dbReference type="EnsemblPlants" id="Solyc01g079230.3.1"/>
    </source>
</evidence>
<feature type="region of interest" description="Disordered" evidence="1">
    <location>
        <begin position="1"/>
        <end position="21"/>
    </location>
</feature>
<dbReference type="EnsemblPlants" id="Solyc01g079230.3.1">
    <property type="protein sequence ID" value="Solyc01g079230.3.1"/>
    <property type="gene ID" value="Solyc01g079230.3"/>
</dbReference>
<dbReference type="Proteomes" id="UP000004994">
    <property type="component" value="Chromosome 1"/>
</dbReference>
<reference evidence="4" key="2">
    <citation type="submission" date="2019-01" db="UniProtKB">
        <authorList>
            <consortium name="EnsemblPlants"/>
        </authorList>
    </citation>
    <scope>IDENTIFICATION</scope>
    <source>
        <strain evidence="4">cv. Heinz 1706</strain>
    </source>
</reference>
<evidence type="ECO:0000256" key="2">
    <source>
        <dbReference type="SAM" id="Phobius"/>
    </source>
</evidence>
<keyword evidence="2" id="KW-0812">Transmembrane</keyword>
<name>A0A3Q7EH91_SOLLC</name>
<dbReference type="PANTHER" id="PTHR31917:SF153">
    <property type="entry name" value="DUF724 DOMAIN-CONTAINING PROTEIN 3-RELATED"/>
    <property type="match status" value="1"/>
</dbReference>
<evidence type="ECO:0000259" key="3">
    <source>
        <dbReference type="SMART" id="SM00743"/>
    </source>
</evidence>
<dbReference type="OMA" id="GCELEVC"/>
<dbReference type="STRING" id="4081.A0A3Q7EH91"/>
<dbReference type="SMART" id="SM00743">
    <property type="entry name" value="Agenet"/>
    <property type="match status" value="2"/>
</dbReference>
<reference evidence="4" key="1">
    <citation type="journal article" date="2012" name="Nature">
        <title>The tomato genome sequence provides insights into fleshy fruit evolution.</title>
        <authorList>
            <consortium name="Tomato Genome Consortium"/>
        </authorList>
    </citation>
    <scope>NUCLEOTIDE SEQUENCE [LARGE SCALE GENOMIC DNA]</scope>
    <source>
        <strain evidence="4">cv. Heinz 1706</strain>
    </source>
</reference>
<dbReference type="CDD" id="cd20405">
    <property type="entry name" value="Tudor_Agenet_AtDUF_rpt1_3"/>
    <property type="match status" value="1"/>
</dbReference>
<keyword evidence="2" id="KW-0472">Membrane</keyword>
<feature type="transmembrane region" description="Helical" evidence="2">
    <location>
        <begin position="156"/>
        <end position="176"/>
    </location>
</feature>
<dbReference type="CDD" id="cd20406">
    <property type="entry name" value="Tudor_Agenet_AtDUF_rpt2_4"/>
    <property type="match status" value="1"/>
</dbReference>
<feature type="domain" description="Agenet" evidence="3">
    <location>
        <begin position="16"/>
        <end position="86"/>
    </location>
</feature>
<dbReference type="Gene3D" id="2.30.30.140">
    <property type="match status" value="1"/>
</dbReference>
<feature type="domain" description="Agenet" evidence="3">
    <location>
        <begin position="88"/>
        <end position="144"/>
    </location>
</feature>